<keyword evidence="3" id="KW-1185">Reference proteome</keyword>
<proteinExistence type="predicted"/>
<accession>A0ABP3EIU8</accession>
<evidence type="ECO:0000256" key="1">
    <source>
        <dbReference type="SAM" id="MobiDB-lite"/>
    </source>
</evidence>
<dbReference type="RefSeq" id="WP_344651780.1">
    <property type="nucleotide sequence ID" value="NZ_BAAAGX010000021.1"/>
</dbReference>
<name>A0ABP3EIU8_9ACTN</name>
<reference evidence="3" key="1">
    <citation type="journal article" date="2019" name="Int. J. Syst. Evol. Microbiol.">
        <title>The Global Catalogue of Microorganisms (GCM) 10K type strain sequencing project: providing services to taxonomists for standard genome sequencing and annotation.</title>
        <authorList>
            <consortium name="The Broad Institute Genomics Platform"/>
            <consortium name="The Broad Institute Genome Sequencing Center for Infectious Disease"/>
            <person name="Wu L."/>
            <person name="Ma J."/>
        </authorList>
    </citation>
    <scope>NUCLEOTIDE SEQUENCE [LARGE SCALE GENOMIC DNA]</scope>
    <source>
        <strain evidence="3">JCM 10425</strain>
    </source>
</reference>
<sequence length="211" mass="22254">MDDAALWAARARAEGALALAPGAAAPDGFRRLVELGDGSVAGAWLVPVGPDGVTPAALRDLRLGLPALDHRNEASRVLAVCLRCCWTDLAGEPWPGRETSVAAVLGMLADLLPTRLPQTHHRFAVEAFRQLHDSGWLRWRERAGTIRLGPRVAGWPVSELEALRELCRTMPAPIPASGSSPEARHEDSAARAVVPGAASGEETGTTGEGAE</sequence>
<comment type="caution">
    <text evidence="2">The sequence shown here is derived from an EMBL/GenBank/DDBJ whole genome shotgun (WGS) entry which is preliminary data.</text>
</comment>
<organism evidence="2 3">
    <name type="scientific">Cryptosporangium japonicum</name>
    <dbReference type="NCBI Taxonomy" id="80872"/>
    <lineage>
        <taxon>Bacteria</taxon>
        <taxon>Bacillati</taxon>
        <taxon>Actinomycetota</taxon>
        <taxon>Actinomycetes</taxon>
        <taxon>Cryptosporangiales</taxon>
        <taxon>Cryptosporangiaceae</taxon>
        <taxon>Cryptosporangium</taxon>
    </lineage>
</organism>
<feature type="compositionally biased region" description="Low complexity" evidence="1">
    <location>
        <begin position="196"/>
        <end position="211"/>
    </location>
</feature>
<protein>
    <submittedName>
        <fullName evidence="2">Uncharacterized protein</fullName>
    </submittedName>
</protein>
<feature type="region of interest" description="Disordered" evidence="1">
    <location>
        <begin position="173"/>
        <end position="211"/>
    </location>
</feature>
<evidence type="ECO:0000313" key="2">
    <source>
        <dbReference type="EMBL" id="GAA0261973.1"/>
    </source>
</evidence>
<evidence type="ECO:0000313" key="3">
    <source>
        <dbReference type="Proteomes" id="UP001500967"/>
    </source>
</evidence>
<gene>
    <name evidence="2" type="ORF">GCM10009539_54590</name>
</gene>
<dbReference type="EMBL" id="BAAAGX010000021">
    <property type="protein sequence ID" value="GAA0261973.1"/>
    <property type="molecule type" value="Genomic_DNA"/>
</dbReference>
<dbReference type="Proteomes" id="UP001500967">
    <property type="component" value="Unassembled WGS sequence"/>
</dbReference>